<accession>A0ACB9JT17</accession>
<evidence type="ECO:0000313" key="1">
    <source>
        <dbReference type="EMBL" id="KAI3823133.1"/>
    </source>
</evidence>
<dbReference type="EMBL" id="CM042019">
    <property type="protein sequence ID" value="KAI3823133.1"/>
    <property type="molecule type" value="Genomic_DNA"/>
</dbReference>
<evidence type="ECO:0000313" key="2">
    <source>
        <dbReference type="Proteomes" id="UP001056120"/>
    </source>
</evidence>
<sequence>MAISLNPVCSDAFTQRRCTGVFYMLKYEIYCCLVYYGFLFVLRFVQRRSKISAKFNKRIGFIYFEQFYLGQAEHELRNFMGSQFMKEEIEETSYKV</sequence>
<reference evidence="2" key="1">
    <citation type="journal article" date="2022" name="Mol. Ecol. Resour.">
        <title>The genomes of chicory, endive, great burdock and yacon provide insights into Asteraceae palaeo-polyploidization history and plant inulin production.</title>
        <authorList>
            <person name="Fan W."/>
            <person name="Wang S."/>
            <person name="Wang H."/>
            <person name="Wang A."/>
            <person name="Jiang F."/>
            <person name="Liu H."/>
            <person name="Zhao H."/>
            <person name="Xu D."/>
            <person name="Zhang Y."/>
        </authorList>
    </citation>
    <scope>NUCLEOTIDE SEQUENCE [LARGE SCALE GENOMIC DNA]</scope>
    <source>
        <strain evidence="2">cv. Yunnan</strain>
    </source>
</reference>
<organism evidence="1 2">
    <name type="scientific">Smallanthus sonchifolius</name>
    <dbReference type="NCBI Taxonomy" id="185202"/>
    <lineage>
        <taxon>Eukaryota</taxon>
        <taxon>Viridiplantae</taxon>
        <taxon>Streptophyta</taxon>
        <taxon>Embryophyta</taxon>
        <taxon>Tracheophyta</taxon>
        <taxon>Spermatophyta</taxon>
        <taxon>Magnoliopsida</taxon>
        <taxon>eudicotyledons</taxon>
        <taxon>Gunneridae</taxon>
        <taxon>Pentapetalae</taxon>
        <taxon>asterids</taxon>
        <taxon>campanulids</taxon>
        <taxon>Asterales</taxon>
        <taxon>Asteraceae</taxon>
        <taxon>Asteroideae</taxon>
        <taxon>Heliantheae alliance</taxon>
        <taxon>Millerieae</taxon>
        <taxon>Smallanthus</taxon>
    </lineage>
</organism>
<reference evidence="1 2" key="2">
    <citation type="journal article" date="2022" name="Mol. Ecol. Resour.">
        <title>The genomes of chicory, endive, great burdock and yacon provide insights into Asteraceae paleo-polyploidization history and plant inulin production.</title>
        <authorList>
            <person name="Fan W."/>
            <person name="Wang S."/>
            <person name="Wang H."/>
            <person name="Wang A."/>
            <person name="Jiang F."/>
            <person name="Liu H."/>
            <person name="Zhao H."/>
            <person name="Xu D."/>
            <person name="Zhang Y."/>
        </authorList>
    </citation>
    <scope>NUCLEOTIDE SEQUENCE [LARGE SCALE GENOMIC DNA]</scope>
    <source>
        <strain evidence="2">cv. Yunnan</strain>
        <tissue evidence="1">Leaves</tissue>
    </source>
</reference>
<comment type="caution">
    <text evidence="1">The sequence shown here is derived from an EMBL/GenBank/DDBJ whole genome shotgun (WGS) entry which is preliminary data.</text>
</comment>
<keyword evidence="2" id="KW-1185">Reference proteome</keyword>
<name>A0ACB9JT17_9ASTR</name>
<dbReference type="Proteomes" id="UP001056120">
    <property type="component" value="Linkage Group LG02"/>
</dbReference>
<proteinExistence type="predicted"/>
<gene>
    <name evidence="1" type="ORF">L1987_04564</name>
</gene>
<protein>
    <submittedName>
        <fullName evidence="1">Uncharacterized protein</fullName>
    </submittedName>
</protein>